<reference evidence="1 2" key="1">
    <citation type="submission" date="2018-01" db="EMBL/GenBank/DDBJ databases">
        <title>Genomic Encyclopedia of Type Strains, Phase I: the one thousand microbial genomes (KMG-I) project.</title>
        <authorList>
            <person name="Goeker M."/>
        </authorList>
    </citation>
    <scope>NUCLEOTIDE SEQUENCE [LARGE SCALE GENOMIC DNA]</scope>
    <source>
        <strain evidence="1 2">DSM 17960</strain>
    </source>
</reference>
<dbReference type="AlphaFoldDB" id="A0A2S4N7A4"/>
<name>A0A2S4N7A4_9FLAO</name>
<keyword evidence="2" id="KW-1185">Reference proteome</keyword>
<dbReference type="EMBL" id="PQNY01000009">
    <property type="protein sequence ID" value="POS01598.1"/>
    <property type="molecule type" value="Genomic_DNA"/>
</dbReference>
<evidence type="ECO:0000313" key="1">
    <source>
        <dbReference type="EMBL" id="POS01598.1"/>
    </source>
</evidence>
<dbReference type="RefSeq" id="WP_169929282.1">
    <property type="nucleotide sequence ID" value="NZ_PQNY01000009.1"/>
</dbReference>
<organism evidence="1 2">
    <name type="scientific">Flavobacterium croceum DSM 17960</name>
    <dbReference type="NCBI Taxonomy" id="1121886"/>
    <lineage>
        <taxon>Bacteria</taxon>
        <taxon>Pseudomonadati</taxon>
        <taxon>Bacteroidota</taxon>
        <taxon>Flavobacteriia</taxon>
        <taxon>Flavobacteriales</taxon>
        <taxon>Flavobacteriaceae</taxon>
        <taxon>Flavobacterium</taxon>
    </lineage>
</organism>
<comment type="caution">
    <text evidence="1">The sequence shown here is derived from an EMBL/GenBank/DDBJ whole genome shotgun (WGS) entry which is preliminary data.</text>
</comment>
<evidence type="ECO:0000313" key="2">
    <source>
        <dbReference type="Proteomes" id="UP000237056"/>
    </source>
</evidence>
<dbReference type="Proteomes" id="UP000237056">
    <property type="component" value="Unassembled WGS sequence"/>
</dbReference>
<accession>A0A2S4N7A4</accession>
<proteinExistence type="predicted"/>
<protein>
    <submittedName>
        <fullName evidence="1">Uncharacterized protein</fullName>
    </submittedName>
</protein>
<sequence length="47" mass="5440">MAKLYSRKLVIKTKMLPKKETINFILNYSKALKVITIGNMKLETIVN</sequence>
<gene>
    <name evidence="1" type="ORF">Q361_10958</name>
</gene>